<dbReference type="InterPro" id="IPR003718">
    <property type="entry name" value="OsmC/Ohr_fam"/>
</dbReference>
<keyword evidence="2" id="KW-1185">Reference proteome</keyword>
<reference evidence="2" key="1">
    <citation type="journal article" date="2012" name="Stand. Genomic Sci.">
        <title>Genome sequence of the Antarctic rhodopsins-containing flavobacterium Gillisia limnaea type strain (R-8282(T)).</title>
        <authorList>
            <person name="Riedel T."/>
            <person name="Held B."/>
            <person name="Nolan M."/>
            <person name="Lucas S."/>
            <person name="Lapidus A."/>
            <person name="Tice H."/>
            <person name="Del Rio T.G."/>
            <person name="Cheng J.F."/>
            <person name="Han C."/>
            <person name="Tapia R."/>
            <person name="Goodwin L.A."/>
            <person name="Pitluck S."/>
            <person name="Liolios K."/>
            <person name="Mavromatis K."/>
            <person name="Pagani I."/>
            <person name="Ivanova N."/>
            <person name="Mikhailova N."/>
            <person name="Pati A."/>
            <person name="Chen A."/>
            <person name="Palaniappan K."/>
            <person name="Land M."/>
            <person name="Rohde M."/>
            <person name="Tindall B.J."/>
            <person name="Detter J.C."/>
            <person name="Goker M."/>
            <person name="Bristow J."/>
            <person name="Eisen J.A."/>
            <person name="Markowitz V."/>
            <person name="Hugenholtz P."/>
            <person name="Kyrpides N.C."/>
            <person name="Klenk H.P."/>
            <person name="Woyke T."/>
        </authorList>
    </citation>
    <scope>NUCLEOTIDE SEQUENCE [LARGE SCALE GENOMIC DNA]</scope>
    <source>
        <strain evidence="2">DSM 15749 / LMG 21470 / R-8282</strain>
    </source>
</reference>
<dbReference type="Proteomes" id="UP000003844">
    <property type="component" value="Unassembled WGS sequence"/>
</dbReference>
<evidence type="ECO:0000313" key="2">
    <source>
        <dbReference type="Proteomes" id="UP000003844"/>
    </source>
</evidence>
<dbReference type="EMBL" id="JH594606">
    <property type="protein sequence ID" value="EHQ03509.1"/>
    <property type="molecule type" value="Genomic_DNA"/>
</dbReference>
<dbReference type="OrthoDB" id="9795405at2"/>
<dbReference type="Gene3D" id="3.30.300.20">
    <property type="match status" value="1"/>
</dbReference>
<dbReference type="InterPro" id="IPR036102">
    <property type="entry name" value="OsmC/Ohrsf"/>
</dbReference>
<dbReference type="RefSeq" id="WP_006989815.1">
    <property type="nucleotide sequence ID" value="NZ_JH594606.1"/>
</dbReference>
<name>H2C093_GILLR</name>
<dbReference type="SUPFAM" id="SSF82784">
    <property type="entry name" value="OsmC-like"/>
    <property type="match status" value="1"/>
</dbReference>
<sequence>MSEIHEYTVNLKWKSDRKGEISSPELPTTIEVATPPDFPNGMPDIWSPEHLFVAAVNTCLMTTFLAIAENSNLEFISFKCKSVGVLDKIDGKFQVSKITLKPELIIPEGTNEERAQRILEKSEQHCLISNSIKTNIILEPKIIVQQRTASM</sequence>
<dbReference type="HOGENOM" id="CLU_105860_2_0_10"/>
<evidence type="ECO:0000313" key="1">
    <source>
        <dbReference type="EMBL" id="EHQ03509.1"/>
    </source>
</evidence>
<gene>
    <name evidence="1" type="ORF">Gilli_2897</name>
</gene>
<protein>
    <submittedName>
        <fullName evidence="1">OsmC family protein</fullName>
    </submittedName>
</protein>
<dbReference type="InterPro" id="IPR052707">
    <property type="entry name" value="OsmC_Ohr_Peroxiredoxin"/>
</dbReference>
<organism evidence="1 2">
    <name type="scientific">Gillisia limnaea (strain DSM 15749 / LMG 21470 / R-8282)</name>
    <dbReference type="NCBI Taxonomy" id="865937"/>
    <lineage>
        <taxon>Bacteria</taxon>
        <taxon>Pseudomonadati</taxon>
        <taxon>Bacteroidota</taxon>
        <taxon>Flavobacteriia</taxon>
        <taxon>Flavobacteriales</taxon>
        <taxon>Flavobacteriaceae</taxon>
        <taxon>Gillisia</taxon>
    </lineage>
</organism>
<dbReference type="PANTHER" id="PTHR42830">
    <property type="entry name" value="OSMOTICALLY INDUCIBLE FAMILY PROTEIN"/>
    <property type="match status" value="1"/>
</dbReference>
<dbReference type="InterPro" id="IPR015946">
    <property type="entry name" value="KH_dom-like_a/b"/>
</dbReference>
<dbReference type="PANTHER" id="PTHR42830:SF2">
    <property type="entry name" value="OSMC_OHR FAMILY PROTEIN"/>
    <property type="match status" value="1"/>
</dbReference>
<dbReference type="eggNOG" id="COG1764">
    <property type="taxonomic scope" value="Bacteria"/>
</dbReference>
<dbReference type="STRING" id="865937.Gilli_2897"/>
<dbReference type="AlphaFoldDB" id="H2C093"/>
<accession>H2C093</accession>
<dbReference type="Pfam" id="PF02566">
    <property type="entry name" value="OsmC"/>
    <property type="match status" value="1"/>
</dbReference>
<proteinExistence type="predicted"/>